<organism evidence="2 3">
    <name type="scientific">Streptosporangium jomthongense</name>
    <dbReference type="NCBI Taxonomy" id="1193683"/>
    <lineage>
        <taxon>Bacteria</taxon>
        <taxon>Bacillati</taxon>
        <taxon>Actinomycetota</taxon>
        <taxon>Actinomycetes</taxon>
        <taxon>Streptosporangiales</taxon>
        <taxon>Streptosporangiaceae</taxon>
        <taxon>Streptosporangium</taxon>
    </lineage>
</organism>
<dbReference type="SUPFAM" id="SSF48452">
    <property type="entry name" value="TPR-like"/>
    <property type="match status" value="1"/>
</dbReference>
<evidence type="ECO:0000313" key="3">
    <source>
        <dbReference type="Proteomes" id="UP001595698"/>
    </source>
</evidence>
<dbReference type="SUPFAM" id="SSF52540">
    <property type="entry name" value="P-loop containing nucleoside triphosphate hydrolases"/>
    <property type="match status" value="1"/>
</dbReference>
<dbReference type="SMART" id="SM00028">
    <property type="entry name" value="TPR"/>
    <property type="match status" value="4"/>
</dbReference>
<dbReference type="RefSeq" id="WP_386195475.1">
    <property type="nucleotide sequence ID" value="NZ_JBHSBC010000046.1"/>
</dbReference>
<evidence type="ECO:0000256" key="1">
    <source>
        <dbReference type="PROSITE-ProRule" id="PRU00339"/>
    </source>
</evidence>
<dbReference type="PRINTS" id="PR00364">
    <property type="entry name" value="DISEASERSIST"/>
</dbReference>
<dbReference type="InterPro" id="IPR027417">
    <property type="entry name" value="P-loop_NTPase"/>
</dbReference>
<accession>A0ABV8F9P5</accession>
<evidence type="ECO:0000313" key="2">
    <source>
        <dbReference type="EMBL" id="MFC3985407.1"/>
    </source>
</evidence>
<dbReference type="Proteomes" id="UP001595698">
    <property type="component" value="Unassembled WGS sequence"/>
</dbReference>
<comment type="caution">
    <text evidence="2">The sequence shown here is derived from an EMBL/GenBank/DDBJ whole genome shotgun (WGS) entry which is preliminary data.</text>
</comment>
<protein>
    <submittedName>
        <fullName evidence="2">Tetratricopeptide repeat protein</fullName>
    </submittedName>
</protein>
<dbReference type="PANTHER" id="PTHR47691:SF3">
    <property type="entry name" value="HTH-TYPE TRANSCRIPTIONAL REGULATOR RV0890C-RELATED"/>
    <property type="match status" value="1"/>
</dbReference>
<dbReference type="Gene3D" id="3.40.50.300">
    <property type="entry name" value="P-loop containing nucleotide triphosphate hydrolases"/>
    <property type="match status" value="1"/>
</dbReference>
<sequence>MGEDLRDQGHSNELGGTVFGPALQARDVHGGIHLHQTASPEAPLLKPNQLPAGHPIVNRHDELALLDDIRSGSGGTGAPKVAVVSGPAGVGKTAMALHWSHREHDSFPDGGLFADLRGHATDKPIQPTEVLGWFIRAFGVEPKRVPAGLAERSALYQSLVSGRRLVVMLDNAISVAQVTPLLPASAESVTIVTSRWRLAGLLMRGARAVRLEQLSAQAALELLERTIGGDRVRAEQESAERLVELCARLPLALCVAAARLATRPRRPLSEMVRALTHERRRLAELSIGDEDETKVQAALALSYNGLSSDDIRRIYRRLGLFPGTTFDSWSAAATVAMPRAHVRELLEILIDANLLDDAPGGHYRFHDLIRLHAREMAERDESEEVRARTVHRAVDWFLSTATTVNRLVMPYRKVNFDAVVNEPAEPLTFADRAQALDWLDDELPNLRAAIQVAMEQRLFPTAWQLVDALWPLFLYRGRHDERLEIDRMGLEAARACADAEAEAKMLNRTGLAHRALGELDEAAADFHAALEIWRREENRYRISGSTRRLGLIELDRGHIEEAVVLLQESLSQYRAAKESRKVALLLCDLSEALIELGKTAEAVDHLAEAEGLLAEVDDPHNRARARILLGSARGGEIGTALVERELEEMKRIGSAIGQAQALQALGDLALREHREQDARTLYEEAQRVLAQSGSRSRQLQERLSRLAR</sequence>
<keyword evidence="3" id="KW-1185">Reference proteome</keyword>
<dbReference type="EMBL" id="JBHSBC010000046">
    <property type="protein sequence ID" value="MFC3985407.1"/>
    <property type="molecule type" value="Genomic_DNA"/>
</dbReference>
<name>A0ABV8F9P5_9ACTN</name>
<keyword evidence="1" id="KW-0802">TPR repeat</keyword>
<dbReference type="PANTHER" id="PTHR47691">
    <property type="entry name" value="REGULATOR-RELATED"/>
    <property type="match status" value="1"/>
</dbReference>
<reference evidence="3" key="1">
    <citation type="journal article" date="2019" name="Int. J. Syst. Evol. Microbiol.">
        <title>The Global Catalogue of Microorganisms (GCM) 10K type strain sequencing project: providing services to taxonomists for standard genome sequencing and annotation.</title>
        <authorList>
            <consortium name="The Broad Institute Genomics Platform"/>
            <consortium name="The Broad Institute Genome Sequencing Center for Infectious Disease"/>
            <person name="Wu L."/>
            <person name="Ma J."/>
        </authorList>
    </citation>
    <scope>NUCLEOTIDE SEQUENCE [LARGE SCALE GENOMIC DNA]</scope>
    <source>
        <strain evidence="3">TBRC 7912</strain>
    </source>
</reference>
<dbReference type="PROSITE" id="PS50005">
    <property type="entry name" value="TPR"/>
    <property type="match status" value="1"/>
</dbReference>
<dbReference type="Pfam" id="PF13424">
    <property type="entry name" value="TPR_12"/>
    <property type="match status" value="1"/>
</dbReference>
<dbReference type="Gene3D" id="1.25.40.10">
    <property type="entry name" value="Tetratricopeptide repeat domain"/>
    <property type="match status" value="1"/>
</dbReference>
<dbReference type="InterPro" id="IPR019734">
    <property type="entry name" value="TPR_rpt"/>
</dbReference>
<dbReference type="InterPro" id="IPR011990">
    <property type="entry name" value="TPR-like_helical_dom_sf"/>
</dbReference>
<gene>
    <name evidence="2" type="ORF">ACFOYY_35125</name>
</gene>
<feature type="repeat" description="TPR" evidence="1">
    <location>
        <begin position="503"/>
        <end position="536"/>
    </location>
</feature>
<proteinExistence type="predicted"/>